<comment type="similarity">
    <text evidence="6">Belongs to the ABC-4 integral membrane protein family.</text>
</comment>
<comment type="subcellular location">
    <subcellularLocation>
        <location evidence="1">Cell membrane</location>
        <topology evidence="1">Multi-pass membrane protein</topology>
    </subcellularLocation>
</comment>
<feature type="transmembrane region" description="Helical" evidence="7">
    <location>
        <begin position="784"/>
        <end position="817"/>
    </location>
</feature>
<dbReference type="eggNOG" id="COG4591">
    <property type="taxonomic scope" value="Bacteria"/>
</dbReference>
<protein>
    <submittedName>
        <fullName evidence="10">Transporter</fullName>
    </submittedName>
</protein>
<evidence type="ECO:0000256" key="5">
    <source>
        <dbReference type="ARBA" id="ARBA00023136"/>
    </source>
</evidence>
<evidence type="ECO:0000256" key="6">
    <source>
        <dbReference type="ARBA" id="ARBA00038076"/>
    </source>
</evidence>
<dbReference type="GO" id="GO:0022857">
    <property type="term" value="F:transmembrane transporter activity"/>
    <property type="evidence" value="ECO:0007669"/>
    <property type="project" value="TreeGrafter"/>
</dbReference>
<keyword evidence="5 7" id="KW-0472">Membrane</keyword>
<gene>
    <name evidence="10" type="ORF">BCUN_0201</name>
</gene>
<feature type="transmembrane region" description="Helical" evidence="7">
    <location>
        <begin position="316"/>
        <end position="344"/>
    </location>
</feature>
<feature type="transmembrane region" description="Helical" evidence="7">
    <location>
        <begin position="829"/>
        <end position="849"/>
    </location>
</feature>
<feature type="transmembrane region" description="Helical" evidence="7">
    <location>
        <begin position="734"/>
        <end position="763"/>
    </location>
</feature>
<evidence type="ECO:0000256" key="4">
    <source>
        <dbReference type="ARBA" id="ARBA00022989"/>
    </source>
</evidence>
<proteinExistence type="inferred from homology"/>
<feature type="domain" description="ABC3 transporter permease C-terminal" evidence="8">
    <location>
        <begin position="741"/>
        <end position="859"/>
    </location>
</feature>
<keyword evidence="11" id="KW-1185">Reference proteome</keyword>
<dbReference type="eggNOG" id="COG0577">
    <property type="taxonomic scope" value="Bacteria"/>
</dbReference>
<keyword evidence="2" id="KW-1003">Cell membrane</keyword>
<dbReference type="RefSeq" id="WP_033515046.1">
    <property type="nucleotide sequence ID" value="NZ_JGYV01000001.1"/>
</dbReference>
<evidence type="ECO:0000313" key="11">
    <source>
        <dbReference type="Proteomes" id="UP000029067"/>
    </source>
</evidence>
<evidence type="ECO:0000256" key="2">
    <source>
        <dbReference type="ARBA" id="ARBA00022475"/>
    </source>
</evidence>
<feature type="transmembrane region" description="Helical" evidence="7">
    <location>
        <begin position="443"/>
        <end position="466"/>
    </location>
</feature>
<dbReference type="Pfam" id="PF02687">
    <property type="entry name" value="FtsX"/>
    <property type="match status" value="2"/>
</dbReference>
<feature type="transmembrane region" description="Helical" evidence="7">
    <location>
        <begin position="416"/>
        <end position="437"/>
    </location>
</feature>
<evidence type="ECO:0000256" key="1">
    <source>
        <dbReference type="ARBA" id="ARBA00004651"/>
    </source>
</evidence>
<evidence type="ECO:0000313" key="10">
    <source>
        <dbReference type="EMBL" id="KFI65706.1"/>
    </source>
</evidence>
<feature type="domain" description="MacB-like periplasmic core" evidence="9">
    <location>
        <begin position="21"/>
        <end position="239"/>
    </location>
</feature>
<reference evidence="10 11" key="1">
    <citation type="submission" date="2014-03" db="EMBL/GenBank/DDBJ databases">
        <title>Genomics of Bifidobacteria.</title>
        <authorList>
            <person name="Ventura M."/>
            <person name="Milani C."/>
            <person name="Lugli G.A."/>
        </authorList>
    </citation>
    <scope>NUCLEOTIDE SEQUENCE [LARGE SCALE GENOMIC DNA]</scope>
    <source>
        <strain evidence="10 11">LMG 10738</strain>
    </source>
</reference>
<evidence type="ECO:0000256" key="7">
    <source>
        <dbReference type="SAM" id="Phobius"/>
    </source>
</evidence>
<organism evidence="10 11">
    <name type="scientific">Bifidobacterium cuniculi</name>
    <dbReference type="NCBI Taxonomy" id="1688"/>
    <lineage>
        <taxon>Bacteria</taxon>
        <taxon>Bacillati</taxon>
        <taxon>Actinomycetota</taxon>
        <taxon>Actinomycetes</taxon>
        <taxon>Bifidobacteriales</taxon>
        <taxon>Bifidobacteriaceae</taxon>
        <taxon>Bifidobacterium</taxon>
    </lineage>
</organism>
<dbReference type="EMBL" id="JGYV01000001">
    <property type="protein sequence ID" value="KFI65706.1"/>
    <property type="molecule type" value="Genomic_DNA"/>
</dbReference>
<dbReference type="Proteomes" id="UP000029067">
    <property type="component" value="Unassembled WGS sequence"/>
</dbReference>
<dbReference type="OrthoDB" id="9780560at2"/>
<dbReference type="PANTHER" id="PTHR30572:SF4">
    <property type="entry name" value="ABC TRANSPORTER PERMEASE YTRF"/>
    <property type="match status" value="1"/>
</dbReference>
<dbReference type="PANTHER" id="PTHR30572">
    <property type="entry name" value="MEMBRANE COMPONENT OF TRANSPORTER-RELATED"/>
    <property type="match status" value="1"/>
</dbReference>
<keyword evidence="4 7" id="KW-1133">Transmembrane helix</keyword>
<keyword evidence="3 7" id="KW-0812">Transmembrane</keyword>
<dbReference type="AlphaFoldDB" id="A0A087B3V6"/>
<evidence type="ECO:0000259" key="9">
    <source>
        <dbReference type="Pfam" id="PF12704"/>
    </source>
</evidence>
<evidence type="ECO:0000256" key="3">
    <source>
        <dbReference type="ARBA" id="ARBA00022692"/>
    </source>
</evidence>
<name>A0A087B3V6_9BIFI</name>
<dbReference type="STRING" id="1688.BCUN_0201"/>
<feature type="domain" description="ABC3 transporter permease C-terminal" evidence="8">
    <location>
        <begin position="275"/>
        <end position="393"/>
    </location>
</feature>
<sequence length="866" mass="90406">MWSITKQMMRKNLRMLIPAGIAILIGTAFIAATLLFSNAMGKSMRDQVTAQFGDSNYVIAVDGTSPDADQAYDTPYGKLGMDRIEAIDGVEAVRPDIQRSVTLSMGERNVSEAVIATASDATLLPVEVTEGAAPKPDATDEVAIPAKTAAEWGVHVGDTMRLLSQMSGGSTGGEGLDVRVVGFTADPSGAFSYYGGATIASDDVIAALSDVPSVDDLTVGSVYLLLDDGKADSALAAIRADLPKGFEVRSRAEMAQEIIEAMGNDSDITRNFLLAFGVLALVVAALVIANTFQVLIAQRRRTLALLRTIGATKRQLYASVLQEAFLLSAVASLLGVAAGIGLMAATSAAGLGVEGNSIHMPLVFTWQVVALPMLFGIAMTVLASMGAARMATGVAPLEALRPLELSNQRKSRIGRAVIGLLCLVGGTGLAVLALLINERKADMALLAGILGCAMAFLGAALTALFWMPWLMRGVGALAALCGPSAKLADANIQKNPRRVAATGTALLIGVTLISTLATGATDAKATMAKTLDTRYSVDVVVTAENIPASVQTQVAALKGVEHSITAPVASGHLTDADGKEIQATIIGVPDGQALCSVLNTDLGDVTLGEHDVVVQRYDPATGRQLNFSDTVDVTETTADDDGTTVDAGHADLHVEQRDFRSVTDGNAAAFVNQELFENGTFQAESAMMLLKVDTASATLSQTVDGLTKAFEAYPGVNLGGPILERQQWESMVNMMLTLLVALLAVAVIIAVIGVANTLSLSVIERTRESATLRAIGMTRGQLRASLCIEALVIATVSSVVGMVLGTLFGWVGITLVMTQIGEVVYAIDWTTYGIILLLSIACALLASVFPARRAVRTPPVEALAES</sequence>
<dbReference type="GO" id="GO:0005886">
    <property type="term" value="C:plasma membrane"/>
    <property type="evidence" value="ECO:0007669"/>
    <property type="project" value="UniProtKB-SubCell"/>
</dbReference>
<dbReference type="InterPro" id="IPR003838">
    <property type="entry name" value="ABC3_permease_C"/>
</dbReference>
<feature type="transmembrane region" description="Helical" evidence="7">
    <location>
        <begin position="499"/>
        <end position="520"/>
    </location>
</feature>
<feature type="transmembrane region" description="Helical" evidence="7">
    <location>
        <begin position="272"/>
        <end position="296"/>
    </location>
</feature>
<comment type="caution">
    <text evidence="10">The sequence shown here is derived from an EMBL/GenBank/DDBJ whole genome shotgun (WGS) entry which is preliminary data.</text>
</comment>
<accession>A0A087B3V6</accession>
<dbReference type="Pfam" id="PF12704">
    <property type="entry name" value="MacB_PCD"/>
    <property type="match status" value="1"/>
</dbReference>
<dbReference type="InterPro" id="IPR050250">
    <property type="entry name" value="Macrolide_Exporter_MacB"/>
</dbReference>
<evidence type="ECO:0000259" key="8">
    <source>
        <dbReference type="Pfam" id="PF02687"/>
    </source>
</evidence>
<dbReference type="InterPro" id="IPR025857">
    <property type="entry name" value="MacB_PCD"/>
</dbReference>
<feature type="transmembrane region" description="Helical" evidence="7">
    <location>
        <begin position="364"/>
        <end position="383"/>
    </location>
</feature>